<keyword evidence="3" id="KW-1185">Reference proteome</keyword>
<evidence type="ECO:0000256" key="1">
    <source>
        <dbReference type="SAM" id="SignalP"/>
    </source>
</evidence>
<feature type="signal peptide" evidence="1">
    <location>
        <begin position="1"/>
        <end position="16"/>
    </location>
</feature>
<keyword evidence="1" id="KW-0732">Signal</keyword>
<name>A0AAU9CM37_9GAMM</name>
<reference evidence="3" key="1">
    <citation type="journal article" date="2024" name="Int. J. Syst. Evol. Microbiol.">
        <title>Methylomarinovum tepidoasis sp. nov., a moderately thermophilic methanotroph of the family Methylothermaceae isolated from a deep-sea hydrothermal field.</title>
        <authorList>
            <person name="Hirayama H."/>
            <person name="Takaki Y."/>
            <person name="Abe M."/>
            <person name="Miyazaki M."/>
            <person name="Uematsu K."/>
            <person name="Matsui Y."/>
            <person name="Takai K."/>
        </authorList>
    </citation>
    <scope>NUCLEOTIDE SEQUENCE [LARGE SCALE GENOMIC DNA]</scope>
    <source>
        <strain evidence="3">IT-9</strain>
    </source>
</reference>
<dbReference type="EMBL" id="AP024714">
    <property type="protein sequence ID" value="BCX82756.1"/>
    <property type="molecule type" value="Genomic_DNA"/>
</dbReference>
<protein>
    <submittedName>
        <fullName evidence="2">Uncharacterized protein</fullName>
    </submittedName>
</protein>
<gene>
    <name evidence="2" type="ORF">MIT9_P2342</name>
</gene>
<dbReference type="Proteomes" id="UP001321825">
    <property type="component" value="Chromosome"/>
</dbReference>
<evidence type="ECO:0000313" key="3">
    <source>
        <dbReference type="Proteomes" id="UP001321825"/>
    </source>
</evidence>
<dbReference type="RefSeq" id="WP_317705143.1">
    <property type="nucleotide sequence ID" value="NZ_AP024714.1"/>
</dbReference>
<evidence type="ECO:0000313" key="2">
    <source>
        <dbReference type="EMBL" id="BCX82756.1"/>
    </source>
</evidence>
<feature type="chain" id="PRO_5043908325" evidence="1">
    <location>
        <begin position="17"/>
        <end position="174"/>
    </location>
</feature>
<dbReference type="AlphaFoldDB" id="A0AAU9CM37"/>
<organism evidence="2 3">
    <name type="scientific">Methylomarinovum caldicuralii</name>
    <dbReference type="NCBI Taxonomy" id="438856"/>
    <lineage>
        <taxon>Bacteria</taxon>
        <taxon>Pseudomonadati</taxon>
        <taxon>Pseudomonadota</taxon>
        <taxon>Gammaproteobacteria</taxon>
        <taxon>Methylococcales</taxon>
        <taxon>Methylothermaceae</taxon>
        <taxon>Methylomarinovum</taxon>
    </lineage>
</organism>
<proteinExistence type="predicted"/>
<sequence length="174" mass="18844">MKRLALLWLLSLPAWAEDDLLKVGKTPAEKLDEKTAKAKDNVDKALATLKRKKAATTAALFALGGPQPAAPLPDPTAPDETFQQTFRTLLRGQSQGGDGTLPPMPDIKLAALVRKPQIPPAVLLKIDGQVVMAESGEEISLIREGRAIQVRVQEIGEDSVRLLVIPHNELLTLH</sequence>
<dbReference type="KEGG" id="mcau:MIT9_P2342"/>
<accession>A0AAU9CM37</accession>